<keyword evidence="3" id="KW-1185">Reference proteome</keyword>
<proteinExistence type="predicted"/>
<evidence type="ECO:0000256" key="1">
    <source>
        <dbReference type="SAM" id="SignalP"/>
    </source>
</evidence>
<dbReference type="OrthoDB" id="7847468at2"/>
<dbReference type="PROSITE" id="PS51318">
    <property type="entry name" value="TAT"/>
    <property type="match status" value="1"/>
</dbReference>
<dbReference type="PATRIC" id="fig|1486262.3.peg.2106"/>
<protein>
    <submittedName>
        <fullName evidence="2">Uncharacterized protein</fullName>
    </submittedName>
</protein>
<dbReference type="HOGENOM" id="CLU_1561098_0_0_5"/>
<keyword evidence="1" id="KW-0732">Signal</keyword>
<feature type="chain" id="PRO_5002295101" evidence="1">
    <location>
        <begin position="32"/>
        <end position="171"/>
    </location>
</feature>
<accession>A0A0D5LP02</accession>
<sequence>MSNIDMSRRRIMIGGAMAGALAALVPAAAMASAPKENYAERTLTIGLFSGDISALAAIKAAHPVVQRFAKLEHDEASAVGGLLLGAGAATPQRPRDFADTVAKLKQMDRGTAFDLLYVDTEIEGHKALLGIQAGQVKVGGSGLDVTVATILVPFIESHLDMLHAVRTDLSA</sequence>
<gene>
    <name evidence="2" type="ORF">TM49_10190</name>
</gene>
<dbReference type="KEGG" id="mey:TM49_10190"/>
<reference evidence="2 3" key="1">
    <citation type="journal article" date="2015" name="Genome Announc.">
        <title>Complete genome sequence of Martelella endophytica YC6887, which has antifungal activity associated with a halophyte.</title>
        <authorList>
            <person name="Khan A."/>
            <person name="Khan H."/>
            <person name="Chung E.J."/>
            <person name="Hossain M.T."/>
            <person name="Chung Y.R."/>
        </authorList>
    </citation>
    <scope>NUCLEOTIDE SEQUENCE [LARGE SCALE GENOMIC DNA]</scope>
    <source>
        <strain evidence="2">YC6887</strain>
    </source>
</reference>
<dbReference type="Proteomes" id="UP000032611">
    <property type="component" value="Chromosome"/>
</dbReference>
<dbReference type="InterPro" id="IPR006311">
    <property type="entry name" value="TAT_signal"/>
</dbReference>
<evidence type="ECO:0000313" key="3">
    <source>
        <dbReference type="Proteomes" id="UP000032611"/>
    </source>
</evidence>
<dbReference type="RefSeq" id="WP_045681016.1">
    <property type="nucleotide sequence ID" value="NZ_CP010803.1"/>
</dbReference>
<name>A0A0D5LP02_MAREN</name>
<dbReference type="AlphaFoldDB" id="A0A0D5LP02"/>
<feature type="signal peptide" evidence="1">
    <location>
        <begin position="1"/>
        <end position="31"/>
    </location>
</feature>
<organism evidence="2 3">
    <name type="scientific">Martelella endophytica</name>
    <dbReference type="NCBI Taxonomy" id="1486262"/>
    <lineage>
        <taxon>Bacteria</taxon>
        <taxon>Pseudomonadati</taxon>
        <taxon>Pseudomonadota</taxon>
        <taxon>Alphaproteobacteria</taxon>
        <taxon>Hyphomicrobiales</taxon>
        <taxon>Aurantimonadaceae</taxon>
        <taxon>Martelella</taxon>
    </lineage>
</organism>
<dbReference type="STRING" id="1486262.TM49_10190"/>
<dbReference type="EMBL" id="CP010803">
    <property type="protein sequence ID" value="AJY45954.1"/>
    <property type="molecule type" value="Genomic_DNA"/>
</dbReference>
<evidence type="ECO:0000313" key="2">
    <source>
        <dbReference type="EMBL" id="AJY45954.1"/>
    </source>
</evidence>